<dbReference type="EMBL" id="JAHCVJ010000004">
    <property type="protein sequence ID" value="MBT0664923.1"/>
    <property type="molecule type" value="Genomic_DNA"/>
</dbReference>
<sequence>MSSLDRLFQLLPQRQLGDRYRLDRCLGDGTYGYVWKAERLSDNAIVAVKIPKAQGGKNSDLEEGRSLIEAPRHRNVIDIYWMGRVLPEKEVFAIEMEYFNSSTLSFILDARDDRFVASYRYLLGIYEQVLDGVTHLHQLGVTHGDIKPQNILVQGDHAKITDFGSSMYTQDIYARSRENGGTVLYSPPEFAGLTTRQRDGSPGIAHDIYSLGVLLYQLLTGHLPHDTLAQVVRHAPFPKPRELNSSICPNLEKVVLRCLEMKPEDRWHSVDELRNAFNKAYHVQMAFNTDRPYMVDAHQPQGDWSSRTLDLMEKEEWRSAENVASTEYKQSGDPFAFLLMIRAAFRDERYFDVLQSLEASPEMLVNETSVIGDLEYLALESYLRTERIYDAARMVDRCVERQGDLPGLLLRKASILGLMARYEESRDMLLLLNKMLPRRQAILRRLVMVYEQLRDFDQVDAFRRVVSG</sequence>
<dbReference type="PROSITE" id="PS50011">
    <property type="entry name" value="PROTEIN_KINASE_DOM"/>
    <property type="match status" value="1"/>
</dbReference>
<reference evidence="5 6" key="1">
    <citation type="submission" date="2021-05" db="EMBL/GenBank/DDBJ databases">
        <title>The draft genome of Geobacter pelophilus DSM 12255.</title>
        <authorList>
            <person name="Xu Z."/>
            <person name="Masuda Y."/>
            <person name="Itoh H."/>
            <person name="Senoo K."/>
        </authorList>
    </citation>
    <scope>NUCLEOTIDE SEQUENCE [LARGE SCALE GENOMIC DNA]</scope>
    <source>
        <strain evidence="5 6">DSM 12255</strain>
    </source>
</reference>
<dbReference type="Pfam" id="PF00069">
    <property type="entry name" value="Pkinase"/>
    <property type="match status" value="1"/>
</dbReference>
<keyword evidence="5" id="KW-0418">Kinase</keyword>
<dbReference type="PROSITE" id="PS00107">
    <property type="entry name" value="PROTEIN_KINASE_ATP"/>
    <property type="match status" value="1"/>
</dbReference>
<comment type="caution">
    <text evidence="5">The sequence shown here is derived from an EMBL/GenBank/DDBJ whole genome shotgun (WGS) entry which is preliminary data.</text>
</comment>
<dbReference type="PROSITE" id="PS00108">
    <property type="entry name" value="PROTEIN_KINASE_ST"/>
    <property type="match status" value="1"/>
</dbReference>
<dbReference type="RefSeq" id="WP_214171697.1">
    <property type="nucleotide sequence ID" value="NZ_JAHCVJ010000004.1"/>
</dbReference>
<evidence type="ECO:0000256" key="1">
    <source>
        <dbReference type="ARBA" id="ARBA00022741"/>
    </source>
</evidence>
<dbReference type="InterPro" id="IPR011990">
    <property type="entry name" value="TPR-like_helical_dom_sf"/>
</dbReference>
<keyword evidence="1 3" id="KW-0547">Nucleotide-binding</keyword>
<dbReference type="Gene3D" id="1.25.40.10">
    <property type="entry name" value="Tetratricopeptide repeat domain"/>
    <property type="match status" value="1"/>
</dbReference>
<dbReference type="PANTHER" id="PTHR48011">
    <property type="entry name" value="CCR4-NOT TRANSCRIPTIONAL COMPLEX SUBUNIT CAF120-RELATED"/>
    <property type="match status" value="1"/>
</dbReference>
<organism evidence="5 6">
    <name type="scientific">Geoanaerobacter pelophilus</name>
    <dbReference type="NCBI Taxonomy" id="60036"/>
    <lineage>
        <taxon>Bacteria</taxon>
        <taxon>Pseudomonadati</taxon>
        <taxon>Thermodesulfobacteriota</taxon>
        <taxon>Desulfuromonadia</taxon>
        <taxon>Geobacterales</taxon>
        <taxon>Geobacteraceae</taxon>
        <taxon>Geoanaerobacter</taxon>
    </lineage>
</organism>
<evidence type="ECO:0000256" key="2">
    <source>
        <dbReference type="ARBA" id="ARBA00022840"/>
    </source>
</evidence>
<evidence type="ECO:0000313" key="6">
    <source>
        <dbReference type="Proteomes" id="UP000811899"/>
    </source>
</evidence>
<proteinExistence type="predicted"/>
<dbReference type="Gene3D" id="1.10.510.10">
    <property type="entry name" value="Transferase(Phosphotransferase) domain 1"/>
    <property type="match status" value="1"/>
</dbReference>
<feature type="domain" description="Protein kinase" evidence="4">
    <location>
        <begin position="20"/>
        <end position="278"/>
    </location>
</feature>
<dbReference type="InterPro" id="IPR000719">
    <property type="entry name" value="Prot_kinase_dom"/>
</dbReference>
<evidence type="ECO:0000256" key="3">
    <source>
        <dbReference type="PROSITE-ProRule" id="PRU10141"/>
    </source>
</evidence>
<feature type="binding site" evidence="3">
    <location>
        <position position="49"/>
    </location>
    <ligand>
        <name>ATP</name>
        <dbReference type="ChEBI" id="CHEBI:30616"/>
    </ligand>
</feature>
<dbReference type="InterPro" id="IPR011009">
    <property type="entry name" value="Kinase-like_dom_sf"/>
</dbReference>
<keyword evidence="5" id="KW-0723">Serine/threonine-protein kinase</keyword>
<keyword evidence="2 3" id="KW-0067">ATP-binding</keyword>
<keyword evidence="5" id="KW-0808">Transferase</keyword>
<dbReference type="Proteomes" id="UP000811899">
    <property type="component" value="Unassembled WGS sequence"/>
</dbReference>
<dbReference type="AlphaFoldDB" id="A0AAW4L1X4"/>
<name>A0AAW4L1X4_9BACT</name>
<gene>
    <name evidence="5" type="ORF">KI809_11485</name>
</gene>
<evidence type="ECO:0000313" key="5">
    <source>
        <dbReference type="EMBL" id="MBT0664923.1"/>
    </source>
</evidence>
<evidence type="ECO:0000259" key="4">
    <source>
        <dbReference type="PROSITE" id="PS50011"/>
    </source>
</evidence>
<dbReference type="InterPro" id="IPR052751">
    <property type="entry name" value="Plant_MAPKKK"/>
</dbReference>
<keyword evidence="6" id="KW-1185">Reference proteome</keyword>
<dbReference type="CDD" id="cd14014">
    <property type="entry name" value="STKc_PknB_like"/>
    <property type="match status" value="1"/>
</dbReference>
<dbReference type="InterPro" id="IPR008271">
    <property type="entry name" value="Ser/Thr_kinase_AS"/>
</dbReference>
<dbReference type="SMART" id="SM00220">
    <property type="entry name" value="S_TKc"/>
    <property type="match status" value="1"/>
</dbReference>
<dbReference type="SUPFAM" id="SSF56112">
    <property type="entry name" value="Protein kinase-like (PK-like)"/>
    <property type="match status" value="1"/>
</dbReference>
<dbReference type="SUPFAM" id="SSF48452">
    <property type="entry name" value="TPR-like"/>
    <property type="match status" value="1"/>
</dbReference>
<dbReference type="GO" id="GO:0007165">
    <property type="term" value="P:signal transduction"/>
    <property type="evidence" value="ECO:0007669"/>
    <property type="project" value="TreeGrafter"/>
</dbReference>
<dbReference type="PANTHER" id="PTHR48011:SF84">
    <property type="entry name" value="KINASE, PUTATIVE-RELATED"/>
    <property type="match status" value="1"/>
</dbReference>
<accession>A0AAW4L1X4</accession>
<dbReference type="GO" id="GO:0004674">
    <property type="term" value="F:protein serine/threonine kinase activity"/>
    <property type="evidence" value="ECO:0007669"/>
    <property type="project" value="UniProtKB-KW"/>
</dbReference>
<protein>
    <submittedName>
        <fullName evidence="5">Serine/threonine protein kinase</fullName>
    </submittedName>
</protein>
<dbReference type="InterPro" id="IPR017441">
    <property type="entry name" value="Protein_kinase_ATP_BS"/>
</dbReference>
<dbReference type="Gene3D" id="3.30.200.20">
    <property type="entry name" value="Phosphorylase Kinase, domain 1"/>
    <property type="match status" value="1"/>
</dbReference>
<dbReference type="GO" id="GO:0005524">
    <property type="term" value="F:ATP binding"/>
    <property type="evidence" value="ECO:0007669"/>
    <property type="project" value="UniProtKB-UniRule"/>
</dbReference>